<dbReference type="InterPro" id="IPR023772">
    <property type="entry name" value="DNA-bd_HTH_TetR-type_CS"/>
</dbReference>
<accession>A0ABX8BH58</accession>
<protein>
    <submittedName>
        <fullName evidence="6">Helix-turn-helix transcriptional regulator</fullName>
    </submittedName>
</protein>
<gene>
    <name evidence="6" type="ORF">KGD84_23980</name>
</gene>
<dbReference type="InterPro" id="IPR001647">
    <property type="entry name" value="HTH_TetR"/>
</dbReference>
<evidence type="ECO:0000256" key="3">
    <source>
        <dbReference type="ARBA" id="ARBA00023163"/>
    </source>
</evidence>
<dbReference type="InterPro" id="IPR050109">
    <property type="entry name" value="HTH-type_TetR-like_transc_reg"/>
</dbReference>
<feature type="domain" description="HTH tetR-type" evidence="5">
    <location>
        <begin position="32"/>
        <end position="92"/>
    </location>
</feature>
<keyword evidence="2 4" id="KW-0238">DNA-binding</keyword>
<dbReference type="PANTHER" id="PTHR30055:SF234">
    <property type="entry name" value="HTH-TYPE TRANSCRIPTIONAL REGULATOR BETI"/>
    <property type="match status" value="1"/>
</dbReference>
<dbReference type="PRINTS" id="PR00455">
    <property type="entry name" value="HTHTETR"/>
</dbReference>
<name>A0ABX8BH58_9ACTN</name>
<keyword evidence="1" id="KW-0805">Transcription regulation</keyword>
<evidence type="ECO:0000256" key="1">
    <source>
        <dbReference type="ARBA" id="ARBA00023015"/>
    </source>
</evidence>
<dbReference type="SUPFAM" id="SSF46689">
    <property type="entry name" value="Homeodomain-like"/>
    <property type="match status" value="1"/>
</dbReference>
<dbReference type="EMBL" id="CP074133">
    <property type="protein sequence ID" value="QUX21446.1"/>
    <property type="molecule type" value="Genomic_DNA"/>
</dbReference>
<dbReference type="InterPro" id="IPR009057">
    <property type="entry name" value="Homeodomain-like_sf"/>
</dbReference>
<evidence type="ECO:0000313" key="6">
    <source>
        <dbReference type="EMBL" id="QUX21446.1"/>
    </source>
</evidence>
<evidence type="ECO:0000259" key="5">
    <source>
        <dbReference type="PROSITE" id="PS50977"/>
    </source>
</evidence>
<reference evidence="6 7" key="1">
    <citation type="submission" date="2021-05" db="EMBL/GenBank/DDBJ databases">
        <title>Direct Submission.</title>
        <authorList>
            <person name="Li K."/>
            <person name="Gao J."/>
        </authorList>
    </citation>
    <scope>NUCLEOTIDE SEQUENCE [LARGE SCALE GENOMIC DNA]</scope>
    <source>
        <strain evidence="6 7">Mg02</strain>
    </source>
</reference>
<dbReference type="PROSITE" id="PS01081">
    <property type="entry name" value="HTH_TETR_1"/>
    <property type="match status" value="1"/>
</dbReference>
<keyword evidence="7" id="KW-1185">Reference proteome</keyword>
<dbReference type="PANTHER" id="PTHR30055">
    <property type="entry name" value="HTH-TYPE TRANSCRIPTIONAL REGULATOR RUTR"/>
    <property type="match status" value="1"/>
</dbReference>
<sequence length="263" mass="28721">MRAWADRSPDIPRATGATVVTTAGTPRDAERARRAVRILDAAGELLLSLGYGKITMEDVARRAGVGKGTVYLHFPTKEVLFGLVVVRVQLEVGTRLIEAMRTDPAAIMPGATARWIYLTQHETPLVKAILARDPQTLGGIVETVGTTQSGLIGLRARVMQEYFTVLRGHGLLRTDRPVEEQNYLFVSSVLGGLVAPPLLSRQSYPVPEARVRADILGESVRRSLEEDADPDALLAARPEVLALFEGLMGWARKALEEYLPSTE</sequence>
<keyword evidence="3" id="KW-0804">Transcription</keyword>
<dbReference type="PROSITE" id="PS50977">
    <property type="entry name" value="HTH_TETR_2"/>
    <property type="match status" value="1"/>
</dbReference>
<evidence type="ECO:0000256" key="4">
    <source>
        <dbReference type="PROSITE-ProRule" id="PRU00335"/>
    </source>
</evidence>
<evidence type="ECO:0000313" key="7">
    <source>
        <dbReference type="Proteomes" id="UP000676079"/>
    </source>
</evidence>
<dbReference type="Gene3D" id="1.10.357.10">
    <property type="entry name" value="Tetracycline Repressor, domain 2"/>
    <property type="match status" value="1"/>
</dbReference>
<evidence type="ECO:0000256" key="2">
    <source>
        <dbReference type="ARBA" id="ARBA00023125"/>
    </source>
</evidence>
<dbReference type="Proteomes" id="UP000676079">
    <property type="component" value="Chromosome"/>
</dbReference>
<proteinExistence type="predicted"/>
<organism evidence="6 7">
    <name type="scientific">Nocardiopsis changdeensis</name>
    <dbReference type="NCBI Taxonomy" id="2831969"/>
    <lineage>
        <taxon>Bacteria</taxon>
        <taxon>Bacillati</taxon>
        <taxon>Actinomycetota</taxon>
        <taxon>Actinomycetes</taxon>
        <taxon>Streptosporangiales</taxon>
        <taxon>Nocardiopsidaceae</taxon>
        <taxon>Nocardiopsis</taxon>
    </lineage>
</organism>
<feature type="DNA-binding region" description="H-T-H motif" evidence="4">
    <location>
        <begin position="55"/>
        <end position="74"/>
    </location>
</feature>
<dbReference type="Pfam" id="PF00440">
    <property type="entry name" value="TetR_N"/>
    <property type="match status" value="1"/>
</dbReference>